<keyword evidence="1" id="KW-0732">Signal</keyword>
<dbReference type="GO" id="GO:0016798">
    <property type="term" value="F:hydrolase activity, acting on glycosyl bonds"/>
    <property type="evidence" value="ECO:0007669"/>
    <property type="project" value="UniProtKB-KW"/>
</dbReference>
<dbReference type="Pfam" id="PF12151">
    <property type="entry name" value="MVL"/>
    <property type="match status" value="2"/>
</dbReference>
<evidence type="ECO:0000313" key="4">
    <source>
        <dbReference type="Proteomes" id="UP000048926"/>
    </source>
</evidence>
<feature type="chain" id="PRO_5005807622" evidence="1">
    <location>
        <begin position="22"/>
        <end position="122"/>
    </location>
</feature>
<keyword evidence="4" id="KW-1185">Reference proteome</keyword>
<dbReference type="EC" id="3.2.1.-" evidence="3"/>
<dbReference type="InterPro" id="IPR021992">
    <property type="entry name" value="MVL"/>
</dbReference>
<dbReference type="Proteomes" id="UP000048926">
    <property type="component" value="Unassembled WGS sequence"/>
</dbReference>
<gene>
    <name evidence="3" type="primary">mvl</name>
    <name evidence="3" type="ORF">LAL4801_02012</name>
</gene>
<feature type="domain" description="Mannan-binding protein" evidence="2">
    <location>
        <begin position="36"/>
        <end position="69"/>
    </location>
</feature>
<name>A0A0M6Y0D0_9HYPH</name>
<accession>A0A0M6Y0D0</accession>
<dbReference type="AlphaFoldDB" id="A0A0M6Y0D0"/>
<protein>
    <submittedName>
        <fullName evidence="3">N-acetyl-beta-glucosaminidase</fullName>
        <ecNumber evidence="3">3.2.1.-</ecNumber>
    </submittedName>
</protein>
<dbReference type="InterPro" id="IPR053754">
    <property type="entry name" value="OligoMan_bind_ChitinaseAct_sf"/>
</dbReference>
<sequence length="122" mass="13185">MRLPKLLTALFFLLIALPASAQTYNVEAGPIWNDGDAQAKCPRVCGGLGARWNGQWHTTVQGQMSVCACEKASPGREIQAGPIWNNADAQGKCPSICFGNGLSWSGQWRTTVQGRMSVCDCR</sequence>
<feature type="signal peptide" evidence="1">
    <location>
        <begin position="1"/>
        <end position="21"/>
    </location>
</feature>
<dbReference type="RefSeq" id="WP_208984220.1">
    <property type="nucleotide sequence ID" value="NZ_CXST01000001.1"/>
</dbReference>
<evidence type="ECO:0000256" key="1">
    <source>
        <dbReference type="SAM" id="SignalP"/>
    </source>
</evidence>
<dbReference type="STRING" id="187304.B0E33_19910"/>
<dbReference type="EMBL" id="CXST01000001">
    <property type="protein sequence ID" value="CTQ43572.1"/>
    <property type="molecule type" value="Genomic_DNA"/>
</dbReference>
<feature type="domain" description="Mannan-binding protein" evidence="2">
    <location>
        <begin position="86"/>
        <end position="121"/>
    </location>
</feature>
<keyword evidence="3" id="KW-0378">Hydrolase</keyword>
<evidence type="ECO:0000313" key="3">
    <source>
        <dbReference type="EMBL" id="CTQ43572.1"/>
    </source>
</evidence>
<dbReference type="Gene3D" id="3.30.1490.230">
    <property type="match status" value="2"/>
</dbReference>
<keyword evidence="3" id="KW-0326">Glycosidase</keyword>
<proteinExistence type="predicted"/>
<evidence type="ECO:0000259" key="2">
    <source>
        <dbReference type="Pfam" id="PF12151"/>
    </source>
</evidence>
<organism evidence="3 4">
    <name type="scientific">Roseibium aggregatum</name>
    <dbReference type="NCBI Taxonomy" id="187304"/>
    <lineage>
        <taxon>Bacteria</taxon>
        <taxon>Pseudomonadati</taxon>
        <taxon>Pseudomonadota</taxon>
        <taxon>Alphaproteobacteria</taxon>
        <taxon>Hyphomicrobiales</taxon>
        <taxon>Stappiaceae</taxon>
        <taxon>Roseibium</taxon>
    </lineage>
</organism>
<reference evidence="4" key="1">
    <citation type="submission" date="2015-07" db="EMBL/GenBank/DDBJ databases">
        <authorList>
            <person name="Rodrigo-Torres Lidia"/>
            <person name="Arahal R.David."/>
        </authorList>
    </citation>
    <scope>NUCLEOTIDE SEQUENCE [LARGE SCALE GENOMIC DNA]</scope>
    <source>
        <strain evidence="4">CECT 4801</strain>
    </source>
</reference>